<keyword evidence="6" id="KW-0326">Glycosidase</keyword>
<accession>A0AAE0I2Y0</accession>
<dbReference type="AlphaFoldDB" id="A0AAE0I2Y0"/>
<organism evidence="9 10">
    <name type="scientific">Cercophora scortea</name>
    <dbReference type="NCBI Taxonomy" id="314031"/>
    <lineage>
        <taxon>Eukaryota</taxon>
        <taxon>Fungi</taxon>
        <taxon>Dikarya</taxon>
        <taxon>Ascomycota</taxon>
        <taxon>Pezizomycotina</taxon>
        <taxon>Sordariomycetes</taxon>
        <taxon>Sordariomycetidae</taxon>
        <taxon>Sordariales</taxon>
        <taxon>Lasiosphaeriaceae</taxon>
        <taxon>Cercophora</taxon>
    </lineage>
</organism>
<dbReference type="InterPro" id="IPR013780">
    <property type="entry name" value="Glyco_hydro_b"/>
</dbReference>
<protein>
    <submittedName>
        <fullName evidence="9">Alpha-amylase-like protein</fullName>
    </submittedName>
</protein>
<dbReference type="Gene3D" id="3.20.20.80">
    <property type="entry name" value="Glycosidases"/>
    <property type="match status" value="1"/>
</dbReference>
<feature type="region of interest" description="Disordered" evidence="7">
    <location>
        <begin position="15"/>
        <end position="50"/>
    </location>
</feature>
<feature type="domain" description="Glycosyl hydrolase family 13 catalytic" evidence="8">
    <location>
        <begin position="62"/>
        <end position="456"/>
    </location>
</feature>
<comment type="cofactor">
    <cofactor evidence="1">
        <name>Ca(2+)</name>
        <dbReference type="ChEBI" id="CHEBI:29108"/>
    </cofactor>
</comment>
<evidence type="ECO:0000259" key="8">
    <source>
        <dbReference type="SMART" id="SM00642"/>
    </source>
</evidence>
<dbReference type="SUPFAM" id="SSF51445">
    <property type="entry name" value="(Trans)glycosidases"/>
    <property type="match status" value="1"/>
</dbReference>
<keyword evidence="10" id="KW-1185">Reference proteome</keyword>
<dbReference type="InterPro" id="IPR015237">
    <property type="entry name" value="Alpha-amylase_C_pro"/>
</dbReference>
<evidence type="ECO:0000256" key="7">
    <source>
        <dbReference type="SAM" id="MobiDB-lite"/>
    </source>
</evidence>
<keyword evidence="4" id="KW-0378">Hydrolase</keyword>
<dbReference type="InterPro" id="IPR013776">
    <property type="entry name" value="A-amylase_thermo"/>
</dbReference>
<dbReference type="SUPFAM" id="SSF51011">
    <property type="entry name" value="Glycosyl hydrolase domain"/>
    <property type="match status" value="1"/>
</dbReference>
<dbReference type="EMBL" id="JAUEPO010000007">
    <property type="protein sequence ID" value="KAK3317475.1"/>
    <property type="molecule type" value="Genomic_DNA"/>
</dbReference>
<dbReference type="GO" id="GO:0005975">
    <property type="term" value="P:carbohydrate metabolic process"/>
    <property type="evidence" value="ECO:0007669"/>
    <property type="project" value="InterPro"/>
</dbReference>
<dbReference type="GO" id="GO:0005509">
    <property type="term" value="F:calcium ion binding"/>
    <property type="evidence" value="ECO:0007669"/>
    <property type="project" value="InterPro"/>
</dbReference>
<evidence type="ECO:0000313" key="9">
    <source>
        <dbReference type="EMBL" id="KAK3317475.1"/>
    </source>
</evidence>
<comment type="similarity">
    <text evidence="2">Belongs to the glycosyl hydrolase 13 family.</text>
</comment>
<dbReference type="PIRSF" id="PIRSF001021">
    <property type="entry name" value="Alph-amls_thrmst"/>
    <property type="match status" value="1"/>
</dbReference>
<reference evidence="9" key="1">
    <citation type="journal article" date="2023" name="Mol. Phylogenet. Evol.">
        <title>Genome-scale phylogeny and comparative genomics of the fungal order Sordariales.</title>
        <authorList>
            <person name="Hensen N."/>
            <person name="Bonometti L."/>
            <person name="Westerberg I."/>
            <person name="Brannstrom I.O."/>
            <person name="Guillou S."/>
            <person name="Cros-Aarteil S."/>
            <person name="Calhoun S."/>
            <person name="Haridas S."/>
            <person name="Kuo A."/>
            <person name="Mondo S."/>
            <person name="Pangilinan J."/>
            <person name="Riley R."/>
            <person name="LaButti K."/>
            <person name="Andreopoulos B."/>
            <person name="Lipzen A."/>
            <person name="Chen C."/>
            <person name="Yan M."/>
            <person name="Daum C."/>
            <person name="Ng V."/>
            <person name="Clum A."/>
            <person name="Steindorff A."/>
            <person name="Ohm R.A."/>
            <person name="Martin F."/>
            <person name="Silar P."/>
            <person name="Natvig D.O."/>
            <person name="Lalanne C."/>
            <person name="Gautier V."/>
            <person name="Ament-Velasquez S.L."/>
            <person name="Kruys A."/>
            <person name="Hutchinson M.I."/>
            <person name="Powell A.J."/>
            <person name="Barry K."/>
            <person name="Miller A.N."/>
            <person name="Grigoriev I.V."/>
            <person name="Debuchy R."/>
            <person name="Gladieux P."/>
            <person name="Hiltunen Thoren M."/>
            <person name="Johannesson H."/>
        </authorList>
    </citation>
    <scope>NUCLEOTIDE SEQUENCE</scope>
    <source>
        <strain evidence="9">SMH4131-1</strain>
    </source>
</reference>
<dbReference type="Proteomes" id="UP001286456">
    <property type="component" value="Unassembled WGS sequence"/>
</dbReference>
<dbReference type="PANTHER" id="PTHR43447">
    <property type="entry name" value="ALPHA-AMYLASE"/>
    <property type="match status" value="1"/>
</dbReference>
<sequence length="577" mass="65020">MSAYLGLELPLKDDAATPAVDDSGTPIRIPSSDLRPDRRRRPATDQPNPFVVPDSQPCAENKTLMQGFEWYVPADFQHWRRLTKALPRLAALGVTGMWIPPACKASWPTGNGYDIYDLYDLGEFDQKGARHTKWGTKAELVQMVDTANAHGVGILFDAVLNHKAAADFSERAIATRIDPHDRTTVLGEPREVEAWTGYRFPGRGATYSPLKWNKSHFTGIDYDALSGEKGVFRFAGKEFSNDVDEELGNYDYLMFADIDHRHPEVRRDLLYWTYWLSTQLKLGGLRLDAIKHYSFEFLRDLAAHIDKTVDRSWFLVGEYWREDSEFLSRFIEFMNYRISLFDVQLVSNFSRVSLKGEKGDLRTLFDDALVVWKPANAVTFVVNHDTQLGQSLETPVARFFIPIAYAMILLRANAGIPCVFYSDLYGSIGPHPKDDHSNFVPPTSGGAVLPKMMLARKLWAYGTQFDYFDDPHCVGFTRIGHPSRSGGHGLAVVVTNGWEFAAKTMFVGRQHAGEVWTDLLRWCPGKVVIGSNGWGEFPVAHRSVSVWVNSEADGRQMVDSFVFDSGIYGYQAEKDAA</sequence>
<dbReference type="Pfam" id="PF09154">
    <property type="entry name" value="Alpha-amy_C_pro"/>
    <property type="match status" value="1"/>
</dbReference>
<evidence type="ECO:0000256" key="4">
    <source>
        <dbReference type="ARBA" id="ARBA00022801"/>
    </source>
</evidence>
<evidence type="ECO:0000256" key="1">
    <source>
        <dbReference type="ARBA" id="ARBA00001913"/>
    </source>
</evidence>
<dbReference type="Pfam" id="PF00128">
    <property type="entry name" value="Alpha-amylase"/>
    <property type="match status" value="1"/>
</dbReference>
<dbReference type="GO" id="GO:0004553">
    <property type="term" value="F:hydrolase activity, hydrolyzing O-glycosyl compounds"/>
    <property type="evidence" value="ECO:0007669"/>
    <property type="project" value="InterPro"/>
</dbReference>
<evidence type="ECO:0000256" key="3">
    <source>
        <dbReference type="ARBA" id="ARBA00022723"/>
    </source>
</evidence>
<evidence type="ECO:0000313" key="10">
    <source>
        <dbReference type="Proteomes" id="UP001286456"/>
    </source>
</evidence>
<name>A0AAE0I2Y0_9PEZI</name>
<proteinExistence type="inferred from homology"/>
<evidence type="ECO:0000256" key="6">
    <source>
        <dbReference type="ARBA" id="ARBA00023295"/>
    </source>
</evidence>
<dbReference type="Gene3D" id="2.60.40.1180">
    <property type="entry name" value="Golgi alpha-mannosidase II"/>
    <property type="match status" value="1"/>
</dbReference>
<comment type="caution">
    <text evidence="9">The sequence shown here is derived from an EMBL/GenBank/DDBJ whole genome shotgun (WGS) entry which is preliminary data.</text>
</comment>
<reference evidence="9" key="2">
    <citation type="submission" date="2023-06" db="EMBL/GenBank/DDBJ databases">
        <authorList>
            <consortium name="Lawrence Berkeley National Laboratory"/>
            <person name="Haridas S."/>
            <person name="Hensen N."/>
            <person name="Bonometti L."/>
            <person name="Westerberg I."/>
            <person name="Brannstrom I.O."/>
            <person name="Guillou S."/>
            <person name="Cros-Aarteil S."/>
            <person name="Calhoun S."/>
            <person name="Kuo A."/>
            <person name="Mondo S."/>
            <person name="Pangilinan J."/>
            <person name="Riley R."/>
            <person name="Labutti K."/>
            <person name="Andreopoulos B."/>
            <person name="Lipzen A."/>
            <person name="Chen C."/>
            <person name="Yanf M."/>
            <person name="Daum C."/>
            <person name="Ng V."/>
            <person name="Clum A."/>
            <person name="Steindorff A."/>
            <person name="Ohm R."/>
            <person name="Martin F."/>
            <person name="Silar P."/>
            <person name="Natvig D."/>
            <person name="Lalanne C."/>
            <person name="Gautier V."/>
            <person name="Ament-Velasquez S.L."/>
            <person name="Kruys A."/>
            <person name="Hutchinson M.I."/>
            <person name="Powell A.J."/>
            <person name="Barry K."/>
            <person name="Miller A.N."/>
            <person name="Grigoriev I.V."/>
            <person name="Debuchy R."/>
            <person name="Gladieux P."/>
            <person name="Thoren M.H."/>
            <person name="Johannesson H."/>
        </authorList>
    </citation>
    <scope>NUCLEOTIDE SEQUENCE</scope>
    <source>
        <strain evidence="9">SMH4131-1</strain>
    </source>
</reference>
<evidence type="ECO:0000256" key="2">
    <source>
        <dbReference type="ARBA" id="ARBA00008061"/>
    </source>
</evidence>
<dbReference type="CDD" id="cd11318">
    <property type="entry name" value="AmyAc_bac_fung_AmyA"/>
    <property type="match status" value="1"/>
</dbReference>
<gene>
    <name evidence="9" type="ORF">B0T19DRAFT_435062</name>
</gene>
<dbReference type="NCBIfam" id="NF006969">
    <property type="entry name" value="PRK09441.1-2"/>
    <property type="match status" value="1"/>
</dbReference>
<dbReference type="SMART" id="SM00642">
    <property type="entry name" value="Aamy"/>
    <property type="match status" value="1"/>
</dbReference>
<dbReference type="Gene3D" id="2.40.30.140">
    <property type="match status" value="1"/>
</dbReference>
<evidence type="ECO:0000256" key="5">
    <source>
        <dbReference type="ARBA" id="ARBA00023277"/>
    </source>
</evidence>
<dbReference type="NCBIfam" id="NF006968">
    <property type="entry name" value="PRK09441.1-1"/>
    <property type="match status" value="1"/>
</dbReference>
<keyword evidence="5" id="KW-0119">Carbohydrate metabolism</keyword>
<dbReference type="InterPro" id="IPR006047">
    <property type="entry name" value="GH13_cat_dom"/>
</dbReference>
<keyword evidence="3" id="KW-0479">Metal-binding</keyword>
<dbReference type="InterPro" id="IPR017853">
    <property type="entry name" value="GH"/>
</dbReference>